<proteinExistence type="predicted"/>
<accession>A0A2N5TFE2</accession>
<name>A0A2N5TFE2_9BASI</name>
<organism evidence="2 3">
    <name type="scientific">Puccinia coronata f. sp. avenae</name>
    <dbReference type="NCBI Taxonomy" id="200324"/>
    <lineage>
        <taxon>Eukaryota</taxon>
        <taxon>Fungi</taxon>
        <taxon>Dikarya</taxon>
        <taxon>Basidiomycota</taxon>
        <taxon>Pucciniomycotina</taxon>
        <taxon>Pucciniomycetes</taxon>
        <taxon>Pucciniales</taxon>
        <taxon>Pucciniaceae</taxon>
        <taxon>Puccinia</taxon>
    </lineage>
</organism>
<reference evidence="2 3" key="1">
    <citation type="submission" date="2017-11" db="EMBL/GenBank/DDBJ databases">
        <title>De novo assembly and phasing of dikaryotic genomes from two isolates of Puccinia coronata f. sp. avenae, the causal agent of oat crown rust.</title>
        <authorList>
            <person name="Miller M.E."/>
            <person name="Zhang Y."/>
            <person name="Omidvar V."/>
            <person name="Sperschneider J."/>
            <person name="Schwessinger B."/>
            <person name="Raley C."/>
            <person name="Palmer J.M."/>
            <person name="Garnica D."/>
            <person name="Upadhyaya N."/>
            <person name="Rathjen J."/>
            <person name="Taylor J.M."/>
            <person name="Park R.F."/>
            <person name="Dodds P.N."/>
            <person name="Hirsch C.D."/>
            <person name="Kianian S.F."/>
            <person name="Figueroa M."/>
        </authorList>
    </citation>
    <scope>NUCLEOTIDE SEQUENCE [LARGE SCALE GENOMIC DNA]</scope>
    <source>
        <strain evidence="2">12SD80</strain>
    </source>
</reference>
<evidence type="ECO:0000256" key="1">
    <source>
        <dbReference type="SAM" id="MobiDB-lite"/>
    </source>
</evidence>
<evidence type="ECO:0000313" key="3">
    <source>
        <dbReference type="Proteomes" id="UP000235392"/>
    </source>
</evidence>
<dbReference type="Proteomes" id="UP000235392">
    <property type="component" value="Unassembled WGS sequence"/>
</dbReference>
<dbReference type="EMBL" id="PGCI01000614">
    <property type="protein sequence ID" value="PLW24203.1"/>
    <property type="molecule type" value="Genomic_DNA"/>
</dbReference>
<evidence type="ECO:0000313" key="2">
    <source>
        <dbReference type="EMBL" id="PLW24203.1"/>
    </source>
</evidence>
<sequence>MTNTQQEYPHIKGPINHPMLNPYFYLSQPPETPSPNPRYDHNIRPAPHLTPNHQPNFQSPPDPCFTHPADVYQQTYTPDISQEHLQHDKINWYPGWILAWWEYRDSGPGTAWRFSVHGWMLGVVYRNEAQAEC</sequence>
<gene>
    <name evidence="2" type="ORF">PCASD_09696</name>
</gene>
<feature type="region of interest" description="Disordered" evidence="1">
    <location>
        <begin position="29"/>
        <end position="64"/>
    </location>
</feature>
<protein>
    <submittedName>
        <fullName evidence="2">Uncharacterized protein</fullName>
    </submittedName>
</protein>
<dbReference type="AlphaFoldDB" id="A0A2N5TFE2"/>
<comment type="caution">
    <text evidence="2">The sequence shown here is derived from an EMBL/GenBank/DDBJ whole genome shotgun (WGS) entry which is preliminary data.</text>
</comment>